<evidence type="ECO:0000313" key="3">
    <source>
        <dbReference type="Proteomes" id="UP001165378"/>
    </source>
</evidence>
<evidence type="ECO:0000256" key="1">
    <source>
        <dbReference type="SAM" id="MobiDB-lite"/>
    </source>
</evidence>
<feature type="compositionally biased region" description="Basic and acidic residues" evidence="1">
    <location>
        <begin position="1"/>
        <end position="29"/>
    </location>
</feature>
<sequence length="99" mass="10239">MPTDDTRAEGLRARLRAPAREHDSAEPAKPRVPVPGLGPDDGFDPEILNPPGDSARGGARRPSKLVTGATAVLVVVLVVRGRRRRNAADAADAAAGATV</sequence>
<accession>A0AA41U2L9</accession>
<dbReference type="EMBL" id="JAKFHA010000008">
    <property type="protein sequence ID" value="MCF2528782.1"/>
    <property type="molecule type" value="Genomic_DNA"/>
</dbReference>
<dbReference type="RefSeq" id="WP_235052947.1">
    <property type="nucleotide sequence ID" value="NZ_JAKFHA010000008.1"/>
</dbReference>
<protein>
    <submittedName>
        <fullName evidence="2">Uncharacterized protein</fullName>
    </submittedName>
</protein>
<organism evidence="2 3">
    <name type="scientific">Yinghuangia soli</name>
    <dbReference type="NCBI Taxonomy" id="2908204"/>
    <lineage>
        <taxon>Bacteria</taxon>
        <taxon>Bacillati</taxon>
        <taxon>Actinomycetota</taxon>
        <taxon>Actinomycetes</taxon>
        <taxon>Kitasatosporales</taxon>
        <taxon>Streptomycetaceae</taxon>
        <taxon>Yinghuangia</taxon>
    </lineage>
</organism>
<dbReference type="AlphaFoldDB" id="A0AA41U2L9"/>
<gene>
    <name evidence="2" type="ORF">LZ495_16385</name>
</gene>
<comment type="caution">
    <text evidence="2">The sequence shown here is derived from an EMBL/GenBank/DDBJ whole genome shotgun (WGS) entry which is preliminary data.</text>
</comment>
<name>A0AA41U2L9_9ACTN</name>
<dbReference type="Proteomes" id="UP001165378">
    <property type="component" value="Unassembled WGS sequence"/>
</dbReference>
<evidence type="ECO:0000313" key="2">
    <source>
        <dbReference type="EMBL" id="MCF2528782.1"/>
    </source>
</evidence>
<keyword evidence="3" id="KW-1185">Reference proteome</keyword>
<reference evidence="2" key="1">
    <citation type="submission" date="2022-01" db="EMBL/GenBank/DDBJ databases">
        <title>Genome-Based Taxonomic Classification of the Phylum Actinobacteria.</title>
        <authorList>
            <person name="Gao Y."/>
        </authorList>
    </citation>
    <scope>NUCLEOTIDE SEQUENCE</scope>
    <source>
        <strain evidence="2">KLBMP 8922</strain>
    </source>
</reference>
<proteinExistence type="predicted"/>
<feature type="region of interest" description="Disordered" evidence="1">
    <location>
        <begin position="1"/>
        <end position="62"/>
    </location>
</feature>